<name>A0ABS2AHW8_9ACTN</name>
<dbReference type="EMBL" id="JAENHP010000010">
    <property type="protein sequence ID" value="MBM2619405.1"/>
    <property type="molecule type" value="Genomic_DNA"/>
</dbReference>
<comment type="caution">
    <text evidence="1">The sequence shown here is derived from an EMBL/GenBank/DDBJ whole genome shotgun (WGS) entry which is preliminary data.</text>
</comment>
<accession>A0ABS2AHW8</accession>
<dbReference type="RefSeq" id="WP_203379394.1">
    <property type="nucleotide sequence ID" value="NZ_JAENHP010000010.1"/>
</dbReference>
<keyword evidence="2" id="KW-1185">Reference proteome</keyword>
<organism evidence="1 2">
    <name type="scientific">Paractinoplanes ovalisporus</name>
    <dbReference type="NCBI Taxonomy" id="2810368"/>
    <lineage>
        <taxon>Bacteria</taxon>
        <taxon>Bacillati</taxon>
        <taxon>Actinomycetota</taxon>
        <taxon>Actinomycetes</taxon>
        <taxon>Micromonosporales</taxon>
        <taxon>Micromonosporaceae</taxon>
        <taxon>Paractinoplanes</taxon>
    </lineage>
</organism>
<reference evidence="1 2" key="1">
    <citation type="submission" date="2021-01" db="EMBL/GenBank/DDBJ databases">
        <title>Actinoplanes sp. nov. LDG1-06 isolated from lichen.</title>
        <authorList>
            <person name="Saeng-In P."/>
            <person name="Phongsopitanun W."/>
            <person name="Kanchanasin P."/>
            <person name="Yuki M."/>
            <person name="Kudo T."/>
            <person name="Ohkuma M."/>
            <person name="Tanasupawat S."/>
        </authorList>
    </citation>
    <scope>NUCLEOTIDE SEQUENCE [LARGE SCALE GENOMIC DNA]</scope>
    <source>
        <strain evidence="1 2">LDG1-06</strain>
    </source>
</reference>
<proteinExistence type="predicted"/>
<protein>
    <submittedName>
        <fullName evidence="1">Uncharacterized protein</fullName>
    </submittedName>
</protein>
<evidence type="ECO:0000313" key="2">
    <source>
        <dbReference type="Proteomes" id="UP000632138"/>
    </source>
</evidence>
<gene>
    <name evidence="1" type="ORF">JIG36_28015</name>
</gene>
<dbReference type="Proteomes" id="UP000632138">
    <property type="component" value="Unassembled WGS sequence"/>
</dbReference>
<evidence type="ECO:0000313" key="1">
    <source>
        <dbReference type="EMBL" id="MBM2619405.1"/>
    </source>
</evidence>
<sequence length="48" mass="5561">MRIDHGRSKHRPLHDEGHEVEIFYTAVWDPRSPQAPELEQLAERLAAA</sequence>